<evidence type="ECO:0000313" key="3">
    <source>
        <dbReference type="Proteomes" id="UP001378188"/>
    </source>
</evidence>
<organism evidence="2 3">
    <name type="scientific">Microbaculum marinum</name>
    <dbReference type="NCBI Taxonomy" id="1764581"/>
    <lineage>
        <taxon>Bacteria</taxon>
        <taxon>Pseudomonadati</taxon>
        <taxon>Pseudomonadota</taxon>
        <taxon>Alphaproteobacteria</taxon>
        <taxon>Hyphomicrobiales</taxon>
        <taxon>Tepidamorphaceae</taxon>
        <taxon>Microbaculum</taxon>
    </lineage>
</organism>
<dbReference type="InterPro" id="IPR030395">
    <property type="entry name" value="GP_PDE_dom"/>
</dbReference>
<dbReference type="SUPFAM" id="SSF51695">
    <property type="entry name" value="PLC-like phosphodiesterases"/>
    <property type="match status" value="1"/>
</dbReference>
<dbReference type="Proteomes" id="UP001378188">
    <property type="component" value="Unassembled WGS sequence"/>
</dbReference>
<dbReference type="Gene3D" id="3.20.20.190">
    <property type="entry name" value="Phosphatidylinositol (PI) phosphodiesterase"/>
    <property type="match status" value="1"/>
</dbReference>
<dbReference type="EMBL" id="JAZHOF010000007">
    <property type="protein sequence ID" value="MEJ8573419.1"/>
    <property type="molecule type" value="Genomic_DNA"/>
</dbReference>
<dbReference type="PROSITE" id="PS51704">
    <property type="entry name" value="GP_PDE"/>
    <property type="match status" value="1"/>
</dbReference>
<name>A0AAW9RIC2_9HYPH</name>
<dbReference type="Pfam" id="PF03009">
    <property type="entry name" value="GDPD"/>
    <property type="match status" value="1"/>
</dbReference>
<accession>A0AAW9RIC2</accession>
<dbReference type="PANTHER" id="PTHR46211">
    <property type="entry name" value="GLYCEROPHOSPHORYL DIESTER PHOSPHODIESTERASE"/>
    <property type="match status" value="1"/>
</dbReference>
<reference evidence="2 3" key="1">
    <citation type="submission" date="2024-02" db="EMBL/GenBank/DDBJ databases">
        <title>Genome analysis and characterization of Microbaculum marinisediminis sp. nov., isolated from marine sediment.</title>
        <authorList>
            <person name="Du Z.-J."/>
            <person name="Ye Y.-Q."/>
            <person name="Zhang Z.-R."/>
            <person name="Yuan S.-M."/>
            <person name="Zhang X.-Y."/>
        </authorList>
    </citation>
    <scope>NUCLEOTIDE SEQUENCE [LARGE SCALE GENOMIC DNA]</scope>
    <source>
        <strain evidence="2 3">SDUM1044001</strain>
    </source>
</reference>
<dbReference type="AlphaFoldDB" id="A0AAW9RIC2"/>
<evidence type="ECO:0000313" key="2">
    <source>
        <dbReference type="EMBL" id="MEJ8573419.1"/>
    </source>
</evidence>
<gene>
    <name evidence="2" type="ORF">V3328_18160</name>
</gene>
<sequence length="247" mass="26920">MAGLDWLTGRPVAHRGLHDAASGVIENTLSAARRAIEGNYAIEIDVQADADLQPVVFHDSSLDRLTTGSGRLSAMSAAELAAVPFKGTDDRIPTLRQFLDVVAGQVPLIIEVKTDGSGQSAFCGRIAEVLEGYGGPVAVMSFDPKTVDSFRIQAPALPRGIVAESFKEEKPEGASAWDTYVQRHLLHAGRTRPHFVAYCIDDLPAVAPLALRWIFGTPLLTWTVRTDAQRERGRRWADQIIFEGFRA</sequence>
<dbReference type="RefSeq" id="WP_340331110.1">
    <property type="nucleotide sequence ID" value="NZ_JAZHOF010000007.1"/>
</dbReference>
<evidence type="ECO:0000259" key="1">
    <source>
        <dbReference type="PROSITE" id="PS51704"/>
    </source>
</evidence>
<keyword evidence="3" id="KW-1185">Reference proteome</keyword>
<comment type="caution">
    <text evidence="2">The sequence shown here is derived from an EMBL/GenBank/DDBJ whole genome shotgun (WGS) entry which is preliminary data.</text>
</comment>
<protein>
    <submittedName>
        <fullName evidence="2">Glycerophosphodiester phosphodiesterase</fullName>
    </submittedName>
</protein>
<dbReference type="GO" id="GO:0006629">
    <property type="term" value="P:lipid metabolic process"/>
    <property type="evidence" value="ECO:0007669"/>
    <property type="project" value="InterPro"/>
</dbReference>
<proteinExistence type="predicted"/>
<dbReference type="GO" id="GO:0008081">
    <property type="term" value="F:phosphoric diester hydrolase activity"/>
    <property type="evidence" value="ECO:0007669"/>
    <property type="project" value="InterPro"/>
</dbReference>
<dbReference type="PANTHER" id="PTHR46211:SF1">
    <property type="entry name" value="GLYCEROPHOSPHODIESTER PHOSPHODIESTERASE, CYTOPLASMIC"/>
    <property type="match status" value="1"/>
</dbReference>
<dbReference type="InterPro" id="IPR017946">
    <property type="entry name" value="PLC-like_Pdiesterase_TIM-brl"/>
</dbReference>
<dbReference type="CDD" id="cd08585">
    <property type="entry name" value="GDPD_like_3"/>
    <property type="match status" value="1"/>
</dbReference>
<feature type="domain" description="GP-PDE" evidence="1">
    <location>
        <begin position="9"/>
        <end position="247"/>
    </location>
</feature>